<evidence type="ECO:0000313" key="7">
    <source>
        <dbReference type="EMBL" id="MFB9210771.1"/>
    </source>
</evidence>
<dbReference type="Gene3D" id="3.30.950.10">
    <property type="entry name" value="Methyltransferase, Cobalt-precorrin-4 Transmethylase, Domain 2"/>
    <property type="match status" value="1"/>
</dbReference>
<organism evidence="7 8">
    <name type="scientific">Echinicola jeungdonensis</name>
    <dbReference type="NCBI Taxonomy" id="709343"/>
    <lineage>
        <taxon>Bacteria</taxon>
        <taxon>Pseudomonadati</taxon>
        <taxon>Bacteroidota</taxon>
        <taxon>Cytophagia</taxon>
        <taxon>Cytophagales</taxon>
        <taxon>Cyclobacteriaceae</taxon>
        <taxon>Echinicola</taxon>
    </lineage>
</organism>
<sequence length="237" mass="26214">MKKGKLYLIPNILAPNTENEVISPQVKSVISNTRFFLAENLRTARRYISSLKLGLTIEDLHLEILDKKTKPTQIPTLMQPALEGQDIGIISEAGCPGIADPGSLAVAFAHQKGIQVVPLSGPSSMFLALMGSGFNGQSFAFHGYLPIDKKARAEAIRQLESESARFQKTQIFMETPFRNDQLLDDLKKTLHPNTKLCIAKNITGPDELIQTKTMAQWKKAKIDLHKIPTVFVLYASA</sequence>
<dbReference type="InterPro" id="IPR014777">
    <property type="entry name" value="4pyrrole_Mease_sub1"/>
</dbReference>
<dbReference type="GO" id="GO:0008168">
    <property type="term" value="F:methyltransferase activity"/>
    <property type="evidence" value="ECO:0007669"/>
    <property type="project" value="UniProtKB-KW"/>
</dbReference>
<dbReference type="InterPro" id="IPR008189">
    <property type="entry name" value="rRNA_ssu_MeTfrase_I"/>
</dbReference>
<dbReference type="RefSeq" id="WP_290247015.1">
    <property type="nucleotide sequence ID" value="NZ_JAUFQT010000001.1"/>
</dbReference>
<keyword evidence="2" id="KW-0698">rRNA processing</keyword>
<dbReference type="InterPro" id="IPR000878">
    <property type="entry name" value="4pyrrol_Mease"/>
</dbReference>
<dbReference type="PIRSF" id="PIRSF005917">
    <property type="entry name" value="MTase_YraL"/>
    <property type="match status" value="1"/>
</dbReference>
<dbReference type="InterPro" id="IPR014776">
    <property type="entry name" value="4pyrrole_Mease_sub2"/>
</dbReference>
<evidence type="ECO:0000256" key="2">
    <source>
        <dbReference type="ARBA" id="ARBA00022552"/>
    </source>
</evidence>
<dbReference type="Pfam" id="PF00590">
    <property type="entry name" value="TP_methylase"/>
    <property type="match status" value="1"/>
</dbReference>
<name>A0ABV5J1T2_9BACT</name>
<comment type="caution">
    <text evidence="7">The sequence shown here is derived from an EMBL/GenBank/DDBJ whole genome shotgun (WGS) entry which is preliminary data.</text>
</comment>
<evidence type="ECO:0000256" key="1">
    <source>
        <dbReference type="ARBA" id="ARBA00022490"/>
    </source>
</evidence>
<accession>A0ABV5J1T2</accession>
<dbReference type="CDD" id="cd11649">
    <property type="entry name" value="RsmI_like"/>
    <property type="match status" value="1"/>
</dbReference>
<evidence type="ECO:0000256" key="3">
    <source>
        <dbReference type="ARBA" id="ARBA00022603"/>
    </source>
</evidence>
<keyword evidence="1" id="KW-0963">Cytoplasm</keyword>
<reference evidence="7 8" key="1">
    <citation type="submission" date="2024-09" db="EMBL/GenBank/DDBJ databases">
        <authorList>
            <person name="Sun Q."/>
            <person name="Mori K."/>
        </authorList>
    </citation>
    <scope>NUCLEOTIDE SEQUENCE [LARGE SCALE GENOMIC DNA]</scope>
    <source>
        <strain evidence="7 8">CECT 7682</strain>
    </source>
</reference>
<evidence type="ECO:0000256" key="4">
    <source>
        <dbReference type="ARBA" id="ARBA00022679"/>
    </source>
</evidence>
<dbReference type="PANTHER" id="PTHR46111">
    <property type="entry name" value="RIBOSOMAL RNA SMALL SUBUNIT METHYLTRANSFERASE I"/>
    <property type="match status" value="1"/>
</dbReference>
<dbReference type="InterPro" id="IPR035996">
    <property type="entry name" value="4pyrrol_Methylase_sf"/>
</dbReference>
<evidence type="ECO:0000259" key="6">
    <source>
        <dbReference type="Pfam" id="PF00590"/>
    </source>
</evidence>
<proteinExistence type="predicted"/>
<dbReference type="Proteomes" id="UP001589654">
    <property type="component" value="Unassembled WGS sequence"/>
</dbReference>
<dbReference type="EMBL" id="JBHMEW010000008">
    <property type="protein sequence ID" value="MFB9210771.1"/>
    <property type="molecule type" value="Genomic_DNA"/>
</dbReference>
<keyword evidence="5" id="KW-0949">S-adenosyl-L-methionine</keyword>
<feature type="domain" description="Tetrapyrrole methylase" evidence="6">
    <location>
        <begin position="76"/>
        <end position="215"/>
    </location>
</feature>
<keyword evidence="4" id="KW-0808">Transferase</keyword>
<keyword evidence="3 7" id="KW-0489">Methyltransferase</keyword>
<protein>
    <submittedName>
        <fullName evidence="7">SAM-dependent methyltransferase</fullName>
    </submittedName>
</protein>
<dbReference type="GO" id="GO:0032259">
    <property type="term" value="P:methylation"/>
    <property type="evidence" value="ECO:0007669"/>
    <property type="project" value="UniProtKB-KW"/>
</dbReference>
<keyword evidence="8" id="KW-1185">Reference proteome</keyword>
<gene>
    <name evidence="7" type="ORF">ACFFUR_03070</name>
</gene>
<dbReference type="Gene3D" id="3.40.1010.10">
    <property type="entry name" value="Cobalt-precorrin-4 Transmethylase, Domain 1"/>
    <property type="match status" value="1"/>
</dbReference>
<evidence type="ECO:0000313" key="8">
    <source>
        <dbReference type="Proteomes" id="UP001589654"/>
    </source>
</evidence>
<dbReference type="SUPFAM" id="SSF53790">
    <property type="entry name" value="Tetrapyrrole methylase"/>
    <property type="match status" value="1"/>
</dbReference>
<evidence type="ECO:0000256" key="5">
    <source>
        <dbReference type="ARBA" id="ARBA00022691"/>
    </source>
</evidence>
<dbReference type="PANTHER" id="PTHR46111:SF2">
    <property type="entry name" value="SAM-DEPENDENT METHYLTRANSFERASE"/>
    <property type="match status" value="1"/>
</dbReference>